<dbReference type="EMBL" id="QUAC01000153">
    <property type="protein sequence ID" value="REK88697.1"/>
    <property type="molecule type" value="Genomic_DNA"/>
</dbReference>
<gene>
    <name evidence="2" type="ORF">DY245_19820</name>
</gene>
<feature type="region of interest" description="Disordered" evidence="1">
    <location>
        <begin position="129"/>
        <end position="149"/>
    </location>
</feature>
<accession>A0A371Q1T3</accession>
<evidence type="ECO:0000313" key="2">
    <source>
        <dbReference type="EMBL" id="REK88697.1"/>
    </source>
</evidence>
<reference evidence="2 3" key="1">
    <citation type="submission" date="2018-08" db="EMBL/GenBank/DDBJ databases">
        <title>Streptomyces NEAU-D10 sp. nov., a novel Actinomycete isolated from soil.</title>
        <authorList>
            <person name="Jin L."/>
        </authorList>
    </citation>
    <scope>NUCLEOTIDE SEQUENCE [LARGE SCALE GENOMIC DNA]</scope>
    <source>
        <strain evidence="2 3">NEAU-D10</strain>
    </source>
</reference>
<proteinExistence type="predicted"/>
<dbReference type="OrthoDB" id="4199139at2"/>
<dbReference type="RefSeq" id="WP_128508585.1">
    <property type="nucleotide sequence ID" value="NZ_QUAC01000153.1"/>
</dbReference>
<sequence length="149" mass="15820">MVAAAARVVLIGASEGVRIARAARLADHYGVPRLPAVDVLIRRQPLPVDGYVIDSTPRLLDRAAGVGGLLPALAFADLVVVLRGEEWTGADEACRVLRYYEARGVLVTFLPDTPDGEIIVAIDAALRGRTVPDPPDPPDLPWRTGPSGP</sequence>
<comment type="caution">
    <text evidence="2">The sequence shown here is derived from an EMBL/GenBank/DDBJ whole genome shotgun (WGS) entry which is preliminary data.</text>
</comment>
<evidence type="ECO:0000256" key="1">
    <source>
        <dbReference type="SAM" id="MobiDB-lite"/>
    </source>
</evidence>
<dbReference type="Proteomes" id="UP000262477">
    <property type="component" value="Unassembled WGS sequence"/>
</dbReference>
<evidence type="ECO:0000313" key="3">
    <source>
        <dbReference type="Proteomes" id="UP000262477"/>
    </source>
</evidence>
<protein>
    <submittedName>
        <fullName evidence="2">Uncharacterized protein</fullName>
    </submittedName>
</protein>
<dbReference type="AlphaFoldDB" id="A0A371Q1T3"/>
<name>A0A371Q1T3_STRIH</name>
<organism evidence="2 3">
    <name type="scientific">Streptomyces inhibens</name>
    <dbReference type="NCBI Taxonomy" id="2293571"/>
    <lineage>
        <taxon>Bacteria</taxon>
        <taxon>Bacillati</taxon>
        <taxon>Actinomycetota</taxon>
        <taxon>Actinomycetes</taxon>
        <taxon>Kitasatosporales</taxon>
        <taxon>Streptomycetaceae</taxon>
        <taxon>Streptomyces</taxon>
    </lineage>
</organism>
<keyword evidence="3" id="KW-1185">Reference proteome</keyword>